<comment type="similarity">
    <text evidence="2 7">Belongs to the group II decarboxylase family.</text>
</comment>
<evidence type="ECO:0000256" key="3">
    <source>
        <dbReference type="ARBA" id="ARBA00022793"/>
    </source>
</evidence>
<dbReference type="InterPro" id="IPR015422">
    <property type="entry name" value="PyrdxlP-dep_Trfase_small"/>
</dbReference>
<dbReference type="GO" id="GO:0019752">
    <property type="term" value="P:carboxylic acid metabolic process"/>
    <property type="evidence" value="ECO:0007669"/>
    <property type="project" value="InterPro"/>
</dbReference>
<evidence type="ECO:0000313" key="8">
    <source>
        <dbReference type="EMBL" id="QIS09531.1"/>
    </source>
</evidence>
<dbReference type="PANTHER" id="PTHR11999">
    <property type="entry name" value="GROUP II PYRIDOXAL-5-PHOSPHATE DECARBOXYLASE"/>
    <property type="match status" value="1"/>
</dbReference>
<comment type="cofactor">
    <cofactor evidence="1 6 7">
        <name>pyridoxal 5'-phosphate</name>
        <dbReference type="ChEBI" id="CHEBI:597326"/>
    </cofactor>
</comment>
<dbReference type="Gene3D" id="3.90.1150.10">
    <property type="entry name" value="Aspartate Aminotransferase, domain 1"/>
    <property type="match status" value="1"/>
</dbReference>
<dbReference type="GO" id="GO:0006520">
    <property type="term" value="P:amino acid metabolic process"/>
    <property type="evidence" value="ECO:0007669"/>
    <property type="project" value="InterPro"/>
</dbReference>
<keyword evidence="4 6" id="KW-0663">Pyridoxal phosphate</keyword>
<dbReference type="InterPro" id="IPR015424">
    <property type="entry name" value="PyrdxlP-dep_Trfase"/>
</dbReference>
<feature type="modified residue" description="N6-(pyridoxal phosphate)lysine" evidence="6">
    <location>
        <position position="374"/>
    </location>
</feature>
<dbReference type="InterPro" id="IPR010977">
    <property type="entry name" value="Aromatic_deC"/>
</dbReference>
<keyword evidence="9" id="KW-1185">Reference proteome</keyword>
<dbReference type="GO" id="GO:0004058">
    <property type="term" value="F:aromatic-L-amino-acid decarboxylase activity"/>
    <property type="evidence" value="ECO:0007669"/>
    <property type="project" value="UniProtKB-ARBA"/>
</dbReference>
<gene>
    <name evidence="8" type="ORF">F5544_08145</name>
</gene>
<evidence type="ECO:0000313" key="9">
    <source>
        <dbReference type="Proteomes" id="UP000503540"/>
    </source>
</evidence>
<keyword evidence="5 7" id="KW-0456">Lyase</keyword>
<dbReference type="GO" id="GO:0008483">
    <property type="term" value="F:transaminase activity"/>
    <property type="evidence" value="ECO:0007669"/>
    <property type="project" value="UniProtKB-KW"/>
</dbReference>
<evidence type="ECO:0000256" key="2">
    <source>
        <dbReference type="ARBA" id="ARBA00009533"/>
    </source>
</evidence>
<keyword evidence="8" id="KW-0808">Transferase</keyword>
<dbReference type="InterPro" id="IPR002129">
    <property type="entry name" value="PyrdxlP-dep_de-COase"/>
</dbReference>
<dbReference type="GO" id="GO:0030170">
    <property type="term" value="F:pyridoxal phosphate binding"/>
    <property type="evidence" value="ECO:0007669"/>
    <property type="project" value="InterPro"/>
</dbReference>
<dbReference type="InterPro" id="IPR015421">
    <property type="entry name" value="PyrdxlP-dep_Trfase_major"/>
</dbReference>
<organism evidence="8 9">
    <name type="scientific">Nocardia arthritidis</name>
    <dbReference type="NCBI Taxonomy" id="228602"/>
    <lineage>
        <taxon>Bacteria</taxon>
        <taxon>Bacillati</taxon>
        <taxon>Actinomycetota</taxon>
        <taxon>Actinomycetes</taxon>
        <taxon>Mycobacteriales</taxon>
        <taxon>Nocardiaceae</taxon>
        <taxon>Nocardia</taxon>
    </lineage>
</organism>
<accession>A0A6G9Y8J5</accession>
<dbReference type="EMBL" id="CP046172">
    <property type="protein sequence ID" value="QIS09531.1"/>
    <property type="molecule type" value="Genomic_DNA"/>
</dbReference>
<dbReference type="Proteomes" id="UP000503540">
    <property type="component" value="Chromosome"/>
</dbReference>
<dbReference type="Gene3D" id="3.40.640.10">
    <property type="entry name" value="Type I PLP-dependent aspartate aminotransferase-like (Major domain)"/>
    <property type="match status" value="1"/>
</dbReference>
<evidence type="ECO:0000256" key="5">
    <source>
        <dbReference type="ARBA" id="ARBA00023239"/>
    </source>
</evidence>
<dbReference type="AlphaFoldDB" id="A0A6G9Y8J5"/>
<sequence length="546" mass="58496">MTRTTARRTVPKKSVAVPCTSKSNAVGRMVELSPRRSAPGYTESVTLRRRSSFSGVDADRRPSPLVLSDWGLSAIDRQSGDAMDRRLAEDLTELPGLLNAVSGAAGELLAGLAGRTVAVPPGEVPPSAIPESGIGLRQALSEFRRRWEPGFSGSAGPRYLGFVTGGATPAAIAGDWLTSTFDQNAMSGEDSVADMLERETLGWIGELFGLTEFRGAFVTGATMSNFVGLAIAREWLGEQLGVSVAQSGVGALGPVHVLSGTPHSSIPKTLSMLGIGRDRLTLVRTRPDREAIDVDKLAAALAGLDGRPAIVVANAGTVNTVDFDDLRAIAELRRRYPFWLHVDAAFGAFAALSDRPELVDGLAAADSVCVDLHKWLNVPYDAAVQFSRRQDLQLRVFQNSAAYLTAPSATPDFGHLVPENSRRLRALAAWFTLRAYGRDGYREIVRRNVSCAQRLGERLAATGMLEMLAPVRLNVACFTLAQHPTTERVHALIYAIAKSGETFVTPTVYRGKPAVRAAFSNWRTTEADADRACDAIVAAAENLATA</sequence>
<dbReference type="PROSITE" id="PS00392">
    <property type="entry name" value="DDC_GAD_HDC_YDC"/>
    <property type="match status" value="1"/>
</dbReference>
<dbReference type="SUPFAM" id="SSF53383">
    <property type="entry name" value="PLP-dependent transferases"/>
    <property type="match status" value="1"/>
</dbReference>
<evidence type="ECO:0000256" key="6">
    <source>
        <dbReference type="PIRSR" id="PIRSR602129-50"/>
    </source>
</evidence>
<protein>
    <submittedName>
        <fullName evidence="8">Aspartate aminotransferase family protein</fullName>
    </submittedName>
</protein>
<proteinExistence type="inferred from homology"/>
<dbReference type="Pfam" id="PF00282">
    <property type="entry name" value="Pyridoxal_deC"/>
    <property type="match status" value="1"/>
</dbReference>
<dbReference type="InterPro" id="IPR021115">
    <property type="entry name" value="Pyridoxal-P_BS"/>
</dbReference>
<evidence type="ECO:0000256" key="4">
    <source>
        <dbReference type="ARBA" id="ARBA00022898"/>
    </source>
</evidence>
<keyword evidence="3" id="KW-0210">Decarboxylase</keyword>
<evidence type="ECO:0000256" key="1">
    <source>
        <dbReference type="ARBA" id="ARBA00001933"/>
    </source>
</evidence>
<keyword evidence="8" id="KW-0032">Aminotransferase</keyword>
<dbReference type="PRINTS" id="PR00800">
    <property type="entry name" value="YHDCRBOXLASE"/>
</dbReference>
<dbReference type="PANTHER" id="PTHR11999:SF70">
    <property type="entry name" value="MIP05841P"/>
    <property type="match status" value="1"/>
</dbReference>
<name>A0A6G9Y8J5_9NOCA</name>
<reference evidence="8 9" key="1">
    <citation type="journal article" date="2019" name="ACS Chem. Biol.">
        <title>Identification and Mobilization of a Cryptic Antibiotic Biosynthesis Gene Locus from a Human-Pathogenic Nocardia Isolate.</title>
        <authorList>
            <person name="Herisse M."/>
            <person name="Ishida K."/>
            <person name="Porter J.L."/>
            <person name="Howden B."/>
            <person name="Hertweck C."/>
            <person name="Stinear T.P."/>
            <person name="Pidot S.J."/>
        </authorList>
    </citation>
    <scope>NUCLEOTIDE SEQUENCE [LARGE SCALE GENOMIC DNA]</scope>
    <source>
        <strain evidence="8 9">AUSMDU00012717</strain>
    </source>
</reference>
<evidence type="ECO:0000256" key="7">
    <source>
        <dbReference type="RuleBase" id="RU000382"/>
    </source>
</evidence>
<dbReference type="KEGG" id="nah:F5544_08145"/>